<feature type="region of interest" description="Disordered" evidence="1">
    <location>
        <begin position="1"/>
        <end position="136"/>
    </location>
</feature>
<accession>A0AA88DKB8</accession>
<evidence type="ECO:0000313" key="2">
    <source>
        <dbReference type="EMBL" id="GMN55089.1"/>
    </source>
</evidence>
<proteinExistence type="predicted"/>
<feature type="compositionally biased region" description="Basic and acidic residues" evidence="1">
    <location>
        <begin position="21"/>
        <end position="45"/>
    </location>
</feature>
<feature type="compositionally biased region" description="Polar residues" evidence="1">
    <location>
        <begin position="11"/>
        <end position="20"/>
    </location>
</feature>
<gene>
    <name evidence="2" type="ORF">TIFTF001_024209</name>
</gene>
<organism evidence="2 3">
    <name type="scientific">Ficus carica</name>
    <name type="common">Common fig</name>
    <dbReference type="NCBI Taxonomy" id="3494"/>
    <lineage>
        <taxon>Eukaryota</taxon>
        <taxon>Viridiplantae</taxon>
        <taxon>Streptophyta</taxon>
        <taxon>Embryophyta</taxon>
        <taxon>Tracheophyta</taxon>
        <taxon>Spermatophyta</taxon>
        <taxon>Magnoliopsida</taxon>
        <taxon>eudicotyledons</taxon>
        <taxon>Gunneridae</taxon>
        <taxon>Pentapetalae</taxon>
        <taxon>rosids</taxon>
        <taxon>fabids</taxon>
        <taxon>Rosales</taxon>
        <taxon>Moraceae</taxon>
        <taxon>Ficeae</taxon>
        <taxon>Ficus</taxon>
    </lineage>
</organism>
<reference evidence="2" key="1">
    <citation type="submission" date="2023-07" db="EMBL/GenBank/DDBJ databases">
        <title>draft genome sequence of fig (Ficus carica).</title>
        <authorList>
            <person name="Takahashi T."/>
            <person name="Nishimura K."/>
        </authorList>
    </citation>
    <scope>NUCLEOTIDE SEQUENCE</scope>
</reference>
<feature type="compositionally biased region" description="Basic and acidic residues" evidence="1">
    <location>
        <begin position="73"/>
        <end position="82"/>
    </location>
</feature>
<dbReference type="Proteomes" id="UP001187192">
    <property type="component" value="Unassembled WGS sequence"/>
</dbReference>
<evidence type="ECO:0000313" key="3">
    <source>
        <dbReference type="Proteomes" id="UP001187192"/>
    </source>
</evidence>
<protein>
    <submittedName>
        <fullName evidence="2">Uncharacterized protein</fullName>
    </submittedName>
</protein>
<sequence>MRIRHRRRRASPSTAGTTRNAGEHDGPSPENPYEKRCKIESKSPENSEEIAATGASVKVRLRREWRGSSASQRWDRNDDKSRSQNRKLSPRDIVGGGARSRSSVLVAVSTGPPASSRWFLRRSSGTLPSPVKLALG</sequence>
<dbReference type="EMBL" id="BTGU01000055">
    <property type="protein sequence ID" value="GMN55089.1"/>
    <property type="molecule type" value="Genomic_DNA"/>
</dbReference>
<name>A0AA88DKB8_FICCA</name>
<feature type="compositionally biased region" description="Basic residues" evidence="1">
    <location>
        <begin position="1"/>
        <end position="10"/>
    </location>
</feature>
<feature type="compositionally biased region" description="Low complexity" evidence="1">
    <location>
        <begin position="99"/>
        <end position="109"/>
    </location>
</feature>
<evidence type="ECO:0000256" key="1">
    <source>
        <dbReference type="SAM" id="MobiDB-lite"/>
    </source>
</evidence>
<dbReference type="AlphaFoldDB" id="A0AA88DKB8"/>
<comment type="caution">
    <text evidence="2">The sequence shown here is derived from an EMBL/GenBank/DDBJ whole genome shotgun (WGS) entry which is preliminary data.</text>
</comment>
<keyword evidence="3" id="KW-1185">Reference proteome</keyword>